<dbReference type="Gene3D" id="1.10.1450.10">
    <property type="entry name" value="Tetraspanin"/>
    <property type="match status" value="1"/>
</dbReference>
<evidence type="ECO:0000256" key="3">
    <source>
        <dbReference type="ARBA" id="ARBA00022692"/>
    </source>
</evidence>
<organism evidence="9 10">
    <name type="scientific">Xenopus laevis</name>
    <name type="common">African clawed frog</name>
    <dbReference type="NCBI Taxonomy" id="8355"/>
    <lineage>
        <taxon>Eukaryota</taxon>
        <taxon>Metazoa</taxon>
        <taxon>Chordata</taxon>
        <taxon>Craniata</taxon>
        <taxon>Vertebrata</taxon>
        <taxon>Euteleostomi</taxon>
        <taxon>Amphibia</taxon>
        <taxon>Batrachia</taxon>
        <taxon>Anura</taxon>
        <taxon>Pipoidea</taxon>
        <taxon>Pipidae</taxon>
        <taxon>Xenopodinae</taxon>
        <taxon>Xenopus</taxon>
        <taxon>Xenopus</taxon>
    </lineage>
</organism>
<accession>A0A974I248</accession>
<dbReference type="PANTHER" id="PTHR19282">
    <property type="entry name" value="TETRASPANIN"/>
    <property type="match status" value="1"/>
</dbReference>
<keyword evidence="3 8" id="KW-0812">Transmembrane</keyword>
<dbReference type="SUPFAM" id="SSF48652">
    <property type="entry name" value="Tetraspanin"/>
    <property type="match status" value="1"/>
</dbReference>
<evidence type="ECO:0000313" key="10">
    <source>
        <dbReference type="Proteomes" id="UP000694892"/>
    </source>
</evidence>
<keyword evidence="7" id="KW-1015">Disulfide bond</keyword>
<comment type="subcellular location">
    <subcellularLocation>
        <location evidence="1 8">Membrane</location>
        <topology evidence="1 8">Multi-pass membrane protein</topology>
    </subcellularLocation>
</comment>
<feature type="disulfide bond" evidence="7">
    <location>
        <begin position="144"/>
        <end position="177"/>
    </location>
</feature>
<dbReference type="GO" id="GO:0005886">
    <property type="term" value="C:plasma membrane"/>
    <property type="evidence" value="ECO:0007669"/>
    <property type="project" value="TreeGrafter"/>
</dbReference>
<evidence type="ECO:0000256" key="2">
    <source>
        <dbReference type="ARBA" id="ARBA00006840"/>
    </source>
</evidence>
<keyword evidence="5 8" id="KW-0472">Membrane</keyword>
<dbReference type="OMA" id="FISFIFW"/>
<evidence type="ECO:0000256" key="4">
    <source>
        <dbReference type="ARBA" id="ARBA00022989"/>
    </source>
</evidence>
<gene>
    <name evidence="9" type="ORF">XELAEV_18011089mg</name>
</gene>
<evidence type="ECO:0000313" key="9">
    <source>
        <dbReference type="EMBL" id="OCT98854.1"/>
    </source>
</evidence>
<keyword evidence="4 8" id="KW-1133">Transmembrane helix</keyword>
<dbReference type="Proteomes" id="UP000694892">
    <property type="component" value="Chromosome 1S"/>
</dbReference>
<dbReference type="PIRSF" id="PIRSF002419">
    <property type="entry name" value="Tetraspanin"/>
    <property type="match status" value="1"/>
</dbReference>
<keyword evidence="6" id="KW-0325">Glycoprotein</keyword>
<dbReference type="InterPro" id="IPR008952">
    <property type="entry name" value="Tetraspanin_EC2_sf"/>
</dbReference>
<dbReference type="KEGG" id="xla:444208"/>
<evidence type="ECO:0000256" key="1">
    <source>
        <dbReference type="ARBA" id="ARBA00004141"/>
    </source>
</evidence>
<dbReference type="PRINTS" id="PR00259">
    <property type="entry name" value="TMFOUR"/>
</dbReference>
<feature type="transmembrane region" description="Helical" evidence="8">
    <location>
        <begin position="84"/>
        <end position="107"/>
    </location>
</feature>
<dbReference type="FunFam" id="1.10.1450.10:FF:000029">
    <property type="entry name" value="Tetraspanin"/>
    <property type="match status" value="1"/>
</dbReference>
<dbReference type="InterPro" id="IPR018499">
    <property type="entry name" value="Tetraspanin/Peripherin"/>
</dbReference>
<feature type="transmembrane region" description="Helical" evidence="8">
    <location>
        <begin position="12"/>
        <end position="35"/>
    </location>
</feature>
<evidence type="ECO:0000256" key="8">
    <source>
        <dbReference type="RuleBase" id="RU361218"/>
    </source>
</evidence>
<dbReference type="AlphaFoldDB" id="A0A974I248"/>
<comment type="similarity">
    <text evidence="2 8">Belongs to the tetraspanin (TM4SF) family.</text>
</comment>
<dbReference type="OrthoDB" id="9993879at2759"/>
<dbReference type="PANTHER" id="PTHR19282:SF120">
    <property type="entry name" value="TETRASPANIN-36"/>
    <property type="match status" value="1"/>
</dbReference>
<sequence length="240" mass="26875">MGIALFTSKTFLFLVSLIFLAASVGLAYVGISTIVTYKQYEDLLGNMYVMLPSVIILAIAVVMFFIAILGCCSTTQESCCGLGCFMFLISIIFAAGVAAIILGLVYVNKINPELEKNMDNLYKKYSGADVQSSTVDFIQEQLQCCGRKNYTDWEETDWYKNNKSLPLSCCKKNAQDCQRVIGQIKDIYTEGCEPKLETLIHQVLRYSMFVILGFAIVELFAMISMCVISCRPARHTYHLL</sequence>
<dbReference type="EMBL" id="CM004467">
    <property type="protein sequence ID" value="OCT98854.1"/>
    <property type="molecule type" value="Genomic_DNA"/>
</dbReference>
<dbReference type="InterPro" id="IPR000301">
    <property type="entry name" value="Tetraspanin_animals"/>
</dbReference>
<feature type="transmembrane region" description="Helical" evidence="8">
    <location>
        <begin position="47"/>
        <end position="72"/>
    </location>
</feature>
<evidence type="ECO:0000256" key="5">
    <source>
        <dbReference type="ARBA" id="ARBA00023136"/>
    </source>
</evidence>
<evidence type="ECO:0000256" key="6">
    <source>
        <dbReference type="ARBA" id="ARBA00023180"/>
    </source>
</evidence>
<feature type="disulfide bond" evidence="7">
    <location>
        <begin position="145"/>
        <end position="170"/>
    </location>
</feature>
<dbReference type="Pfam" id="PF00335">
    <property type="entry name" value="Tetraspanin"/>
    <property type="match status" value="1"/>
</dbReference>
<reference evidence="10" key="1">
    <citation type="journal article" date="2016" name="Nature">
        <title>Genome evolution in the allotetraploid frog Xenopus laevis.</title>
        <authorList>
            <person name="Session A.M."/>
            <person name="Uno Y."/>
            <person name="Kwon T."/>
            <person name="Chapman J.A."/>
            <person name="Toyoda A."/>
            <person name="Takahashi S."/>
            <person name="Fukui A."/>
            <person name="Hikosaka A."/>
            <person name="Suzuki A."/>
            <person name="Kondo M."/>
            <person name="van Heeringen S.J."/>
            <person name="Quigley I."/>
            <person name="Heinz S."/>
            <person name="Ogino H."/>
            <person name="Ochi H."/>
            <person name="Hellsten U."/>
            <person name="Lyons J.B."/>
            <person name="Simakov O."/>
            <person name="Putnam N."/>
            <person name="Stites J."/>
            <person name="Kuroki Y."/>
            <person name="Tanaka T."/>
            <person name="Michiue T."/>
            <person name="Watanabe M."/>
            <person name="Bogdanovic O."/>
            <person name="Lister R."/>
            <person name="Georgiou G."/>
            <person name="Paranjpe S.S."/>
            <person name="van Kruijsbergen I."/>
            <person name="Shu S."/>
            <person name="Carlson J."/>
            <person name="Kinoshita T."/>
            <person name="Ohta Y."/>
            <person name="Mawaribuchi S."/>
            <person name="Jenkins J."/>
            <person name="Grimwood J."/>
            <person name="Schmutz J."/>
            <person name="Mitros T."/>
            <person name="Mozaffari S.V."/>
            <person name="Suzuki Y."/>
            <person name="Haramoto Y."/>
            <person name="Yamamoto T.S."/>
            <person name="Takagi C."/>
            <person name="Heald R."/>
            <person name="Miller K."/>
            <person name="Haudenschild C."/>
            <person name="Kitzman J."/>
            <person name="Nakayama T."/>
            <person name="Izutsu Y."/>
            <person name="Robert J."/>
            <person name="Fortriede J."/>
            <person name="Burns K."/>
            <person name="Lotay V."/>
            <person name="Karimi K."/>
            <person name="Yasuoka Y."/>
            <person name="Dichmann D.S."/>
            <person name="Flajnik M.F."/>
            <person name="Houston D.W."/>
            <person name="Shendure J."/>
            <person name="DuPasquier L."/>
            <person name="Vize P.D."/>
            <person name="Zorn A.M."/>
            <person name="Ito M."/>
            <person name="Marcotte E.M."/>
            <person name="Wallingford J.B."/>
            <person name="Ito Y."/>
            <person name="Asashima M."/>
            <person name="Ueno N."/>
            <person name="Matsuda Y."/>
            <person name="Veenstra G.J."/>
            <person name="Fujiyama A."/>
            <person name="Harland R.M."/>
            <person name="Taira M."/>
            <person name="Rokhsar D.S."/>
        </authorList>
    </citation>
    <scope>NUCLEOTIDE SEQUENCE [LARGE SCALE GENOMIC DNA]</scope>
    <source>
        <strain evidence="10">J</strain>
    </source>
</reference>
<evidence type="ECO:0000256" key="7">
    <source>
        <dbReference type="PIRSR" id="PIRSR002419-1"/>
    </source>
</evidence>
<name>A0A974I248_XENLA</name>
<feature type="transmembrane region" description="Helical" evidence="8">
    <location>
        <begin position="206"/>
        <end position="230"/>
    </location>
</feature>
<dbReference type="CDD" id="cd03163">
    <property type="entry name" value="TM4SF8_like_LEL"/>
    <property type="match status" value="1"/>
</dbReference>
<protein>
    <recommendedName>
        <fullName evidence="8">Tetraspanin</fullName>
    </recommendedName>
</protein>
<proteinExistence type="inferred from homology"/>